<accession>A0A127JYT8</accession>
<evidence type="ECO:0000313" key="4">
    <source>
        <dbReference type="Proteomes" id="UP000070433"/>
    </source>
</evidence>
<evidence type="ECO:0000259" key="2">
    <source>
        <dbReference type="SMART" id="SM00771"/>
    </source>
</evidence>
<dbReference type="Proteomes" id="UP000070433">
    <property type="component" value="Chromosome"/>
</dbReference>
<keyword evidence="4" id="KW-1185">Reference proteome</keyword>
<keyword evidence="3" id="KW-0131">Cell cycle</keyword>
<proteinExistence type="predicted"/>
<keyword evidence="3" id="KW-0132">Cell division</keyword>
<gene>
    <name evidence="3" type="ORF">UC35_22550</name>
</gene>
<protein>
    <submittedName>
        <fullName evidence="3">Cell division protein FtsZ</fullName>
    </submittedName>
</protein>
<dbReference type="EMBL" id="CP010951">
    <property type="protein sequence ID" value="AMO25099.1"/>
    <property type="molecule type" value="Genomic_DNA"/>
</dbReference>
<name>A0A127JYT8_9BURK</name>
<dbReference type="OrthoDB" id="8521018at2"/>
<dbReference type="SMART" id="SM00771">
    <property type="entry name" value="ZipA_C"/>
    <property type="match status" value="1"/>
</dbReference>
<organism evidence="3 4">
    <name type="scientific">Ramlibacter tataouinensis</name>
    <dbReference type="NCBI Taxonomy" id="94132"/>
    <lineage>
        <taxon>Bacteria</taxon>
        <taxon>Pseudomonadati</taxon>
        <taxon>Pseudomonadota</taxon>
        <taxon>Betaproteobacteria</taxon>
        <taxon>Burkholderiales</taxon>
        <taxon>Comamonadaceae</taxon>
        <taxon>Ramlibacter</taxon>
    </lineage>
</organism>
<dbReference type="RefSeq" id="WP_061503535.1">
    <property type="nucleotide sequence ID" value="NZ_CP010951.1"/>
</dbReference>
<evidence type="ECO:0000313" key="3">
    <source>
        <dbReference type="EMBL" id="AMO25099.1"/>
    </source>
</evidence>
<dbReference type="InterPro" id="IPR036765">
    <property type="entry name" value="ZipA_FtsZ-bd_C_sf"/>
</dbReference>
<dbReference type="SUPFAM" id="SSF64383">
    <property type="entry name" value="Cell-division protein ZipA, C-terminal domain"/>
    <property type="match status" value="1"/>
</dbReference>
<feature type="region of interest" description="Disordered" evidence="1">
    <location>
        <begin position="28"/>
        <end position="69"/>
    </location>
</feature>
<reference evidence="3 4" key="1">
    <citation type="journal article" date="2014" name="Int. J. Syst. Evol. Microbiol.">
        <title>Ramlibacter solisilvae sp. nov., isolated from forest soil, and emended description of the genus Ramlibacter.</title>
        <authorList>
            <person name="Lee H.J."/>
            <person name="Lee S.H."/>
            <person name="Lee S.S."/>
            <person name="Lee J.S."/>
            <person name="Kim Y."/>
            <person name="Kim S.C."/>
            <person name="Jeon C.O."/>
        </authorList>
    </citation>
    <scope>NUCLEOTIDE SEQUENCE [LARGE SCALE GENOMIC DNA]</scope>
    <source>
        <strain evidence="3 4">5-10</strain>
    </source>
</reference>
<sequence length="339" mass="36253">MSSFTLGVAMLGGLVLASLVAWNTWTSRRSAPRQPELPSAPLEPIEPGLRQEPTLDSEPTLPGPERKPGLDALIDAIAPIHVEAPVSGDAAIAALPPTRRAGSKPFAIEGRNEATGLWETPQAGQRYTAFQAGVQLANRNGQLNEIEYSEFVVKAQAFADAVNGSPDFPEMLSEVARARELDQFAGDHDAQLSFTLRARQTAWSPGYVNQSAARHGFVPGVIPGRLVLPASMPGSPPVLVLSFDTQAAMADDPAQSALRELTLSLDVPQVHRSEQPFVRMRDCAIAFAASMEGTITDDNGDVIRAEGLDVIGADLEKLYDVLEARDLAAGSPQARRLFS</sequence>
<dbReference type="InterPro" id="IPR007449">
    <property type="entry name" value="ZipA_FtsZ-bd_C"/>
</dbReference>
<feature type="domain" description="ZipA C-terminal FtsZ-binding" evidence="2">
    <location>
        <begin position="188"/>
        <end position="315"/>
    </location>
</feature>
<dbReference type="AlphaFoldDB" id="A0A127JYT8"/>
<dbReference type="PATRIC" id="fig|94132.3.peg.4595"/>
<evidence type="ECO:0000256" key="1">
    <source>
        <dbReference type="SAM" id="MobiDB-lite"/>
    </source>
</evidence>
<dbReference type="GO" id="GO:0090529">
    <property type="term" value="P:cell septum assembly"/>
    <property type="evidence" value="ECO:0007669"/>
    <property type="project" value="InterPro"/>
</dbReference>